<dbReference type="Proteomes" id="UP000781958">
    <property type="component" value="Unassembled WGS sequence"/>
</dbReference>
<accession>A0ABS4SWZ6</accession>
<evidence type="ECO:0000313" key="2">
    <source>
        <dbReference type="Proteomes" id="UP000781958"/>
    </source>
</evidence>
<gene>
    <name evidence="1" type="ORF">J2851_006816</name>
</gene>
<dbReference type="EMBL" id="JAGINP010000038">
    <property type="protein sequence ID" value="MBP2296997.1"/>
    <property type="molecule type" value="Genomic_DNA"/>
</dbReference>
<name>A0ABS4SWZ6_9PROT</name>
<comment type="caution">
    <text evidence="1">The sequence shown here is derived from an EMBL/GenBank/DDBJ whole genome shotgun (WGS) entry which is preliminary data.</text>
</comment>
<organism evidence="1 2">
    <name type="scientific">Azospirillum rugosum</name>
    <dbReference type="NCBI Taxonomy" id="416170"/>
    <lineage>
        <taxon>Bacteria</taxon>
        <taxon>Pseudomonadati</taxon>
        <taxon>Pseudomonadota</taxon>
        <taxon>Alphaproteobacteria</taxon>
        <taxon>Rhodospirillales</taxon>
        <taxon>Azospirillaceae</taxon>
        <taxon>Azospirillum</taxon>
    </lineage>
</organism>
<evidence type="ECO:0000313" key="1">
    <source>
        <dbReference type="EMBL" id="MBP2296997.1"/>
    </source>
</evidence>
<reference evidence="1 2" key="1">
    <citation type="submission" date="2021-03" db="EMBL/GenBank/DDBJ databases">
        <title>Genomic Encyclopedia of Type Strains, Phase III (KMG-III): the genomes of soil and plant-associated and newly described type strains.</title>
        <authorList>
            <person name="Whitman W."/>
        </authorList>
    </citation>
    <scope>NUCLEOTIDE SEQUENCE [LARGE SCALE GENOMIC DNA]</scope>
    <source>
        <strain evidence="1 2">IMMIB AFH-6</strain>
    </source>
</reference>
<protein>
    <submittedName>
        <fullName evidence="1">Uncharacterized protein</fullName>
    </submittedName>
</protein>
<proteinExistence type="predicted"/>
<keyword evidence="2" id="KW-1185">Reference proteome</keyword>
<dbReference type="RefSeq" id="WP_209773051.1">
    <property type="nucleotide sequence ID" value="NZ_JAGINP010000038.1"/>
</dbReference>
<sequence>MNTETAAHTLVERPAVTKDAIAGLVDSLAKSAAQDGTDGVILAAYLRHLYGGPDPELIHEIGRRHLDALNKGLRARGLPAVSCDEHCFRFLT</sequence>